<dbReference type="GO" id="GO:0051087">
    <property type="term" value="F:protein-folding chaperone binding"/>
    <property type="evidence" value="ECO:0007669"/>
    <property type="project" value="InterPro"/>
</dbReference>
<organism evidence="4 5">
    <name type="scientific">Limnoglobus roseus</name>
    <dbReference type="NCBI Taxonomy" id="2598579"/>
    <lineage>
        <taxon>Bacteria</taxon>
        <taxon>Pseudomonadati</taxon>
        <taxon>Planctomycetota</taxon>
        <taxon>Planctomycetia</taxon>
        <taxon>Gemmatales</taxon>
        <taxon>Gemmataceae</taxon>
        <taxon>Limnoglobus</taxon>
    </lineage>
</organism>
<comment type="function">
    <text evidence="2">Participates actively in the response to hyperosmotic and heat shock by preventing the aggregation of stress-denatured proteins, in association with DnaK and GrpE. It is the nucleotide exchange factor for DnaK and may function as a thermosensor. Unfolded proteins bind initially to DnaJ; upon interaction with the DnaJ-bound protein, DnaK hydrolyzes its bound ATP, resulting in the formation of a stable complex. GrpE releases ADP from DnaK; ATP binding to DnaK triggers the release of the substrate protein, thus completing the reaction cycle. Several rounds of ATP-dependent interactions between DnaJ, DnaK and GrpE are required for fully efficient folding.</text>
</comment>
<evidence type="ECO:0000256" key="3">
    <source>
        <dbReference type="SAM" id="MobiDB-lite"/>
    </source>
</evidence>
<feature type="compositionally biased region" description="Acidic residues" evidence="3">
    <location>
        <begin position="77"/>
        <end position="87"/>
    </location>
</feature>
<evidence type="ECO:0000313" key="5">
    <source>
        <dbReference type="Proteomes" id="UP000324974"/>
    </source>
</evidence>
<feature type="region of interest" description="Disordered" evidence="3">
    <location>
        <begin position="71"/>
        <end position="91"/>
    </location>
</feature>
<dbReference type="InterPro" id="IPR000740">
    <property type="entry name" value="GrpE"/>
</dbReference>
<evidence type="ECO:0000256" key="2">
    <source>
        <dbReference type="RuleBase" id="RU000639"/>
    </source>
</evidence>
<dbReference type="Proteomes" id="UP000324974">
    <property type="component" value="Chromosome"/>
</dbReference>
<dbReference type="Gene3D" id="2.30.22.10">
    <property type="entry name" value="Head domain of nucleotide exchange factor GrpE"/>
    <property type="match status" value="1"/>
</dbReference>
<proteinExistence type="predicted"/>
<dbReference type="EMBL" id="CP042425">
    <property type="protein sequence ID" value="QEL19698.1"/>
    <property type="molecule type" value="Genomic_DNA"/>
</dbReference>
<keyword evidence="5" id="KW-1185">Reference proteome</keyword>
<evidence type="ECO:0000313" key="4">
    <source>
        <dbReference type="EMBL" id="QEL19698.1"/>
    </source>
</evidence>
<keyword evidence="2" id="KW-0346">Stress response</keyword>
<evidence type="ECO:0000256" key="1">
    <source>
        <dbReference type="ARBA" id="ARBA00023186"/>
    </source>
</evidence>
<dbReference type="AlphaFoldDB" id="A0A5C1AS30"/>
<dbReference type="Pfam" id="PF01025">
    <property type="entry name" value="GrpE"/>
    <property type="match status" value="1"/>
</dbReference>
<dbReference type="InterPro" id="IPR009012">
    <property type="entry name" value="GrpE_head"/>
</dbReference>
<gene>
    <name evidence="4" type="primary">grpE_2</name>
    <name evidence="4" type="ORF">PX52LOC_06777</name>
</gene>
<name>A0A5C1AS30_9BACT</name>
<dbReference type="PANTHER" id="PTHR21237:SF23">
    <property type="entry name" value="GRPE PROTEIN HOMOLOG, MITOCHONDRIAL"/>
    <property type="match status" value="1"/>
</dbReference>
<sequence>MSGDRVEQILGDFRGWLDGLTTLPAATPPADPLNLQQLVAQFTALRHDVNMQTKAARTAVEQTNAAMRLLQPTESVTPEEAEEEPASDSEHLRPIVKMLLDVHDALSVAQRQMEKAKRSAGEVLESPAADAKRPGFVARLFGATTPDVTTWQRHADRMREHAGKLQQQFAAVADGYTMSLRRVERTFDELGLETIPCFGEPFDPELMEVLDTATDTGQPAGTVVEVLRQGYIWNDTLLRYAQVKVAK</sequence>
<protein>
    <recommendedName>
        <fullName evidence="2">Protein GrpE</fullName>
    </recommendedName>
</protein>
<dbReference type="GO" id="GO:0042803">
    <property type="term" value="F:protein homodimerization activity"/>
    <property type="evidence" value="ECO:0007669"/>
    <property type="project" value="InterPro"/>
</dbReference>
<dbReference type="PANTHER" id="PTHR21237">
    <property type="entry name" value="GRPE PROTEIN"/>
    <property type="match status" value="1"/>
</dbReference>
<keyword evidence="1 2" id="KW-0143">Chaperone</keyword>
<dbReference type="KEGG" id="lrs:PX52LOC_06777"/>
<reference evidence="5" key="1">
    <citation type="submission" date="2019-08" db="EMBL/GenBank/DDBJ databases">
        <title>Limnoglobus roseus gen. nov., sp. nov., a novel freshwater planctomycete with a giant genome from the family Gemmataceae.</title>
        <authorList>
            <person name="Kulichevskaya I.S."/>
            <person name="Naumoff D.G."/>
            <person name="Miroshnikov K."/>
            <person name="Ivanova A."/>
            <person name="Philippov D.A."/>
            <person name="Hakobyan A."/>
            <person name="Rijpstra I.C."/>
            <person name="Sinninghe Damste J.S."/>
            <person name="Liesack W."/>
            <person name="Dedysh S.N."/>
        </authorList>
    </citation>
    <scope>NUCLEOTIDE SEQUENCE [LARGE SCALE GENOMIC DNA]</scope>
    <source>
        <strain evidence="5">PX52</strain>
    </source>
</reference>
<dbReference type="GO" id="GO:0051082">
    <property type="term" value="F:unfolded protein binding"/>
    <property type="evidence" value="ECO:0007669"/>
    <property type="project" value="TreeGrafter"/>
</dbReference>
<dbReference type="SUPFAM" id="SSF51064">
    <property type="entry name" value="Head domain of nucleotide exchange factor GrpE"/>
    <property type="match status" value="1"/>
</dbReference>
<dbReference type="GO" id="GO:0000774">
    <property type="term" value="F:adenyl-nucleotide exchange factor activity"/>
    <property type="evidence" value="ECO:0007669"/>
    <property type="project" value="InterPro"/>
</dbReference>
<dbReference type="PROSITE" id="PS01071">
    <property type="entry name" value="GRPE"/>
    <property type="match status" value="1"/>
</dbReference>
<accession>A0A5C1AS30</accession>
<dbReference type="GO" id="GO:0006457">
    <property type="term" value="P:protein folding"/>
    <property type="evidence" value="ECO:0007669"/>
    <property type="project" value="InterPro"/>
</dbReference>